<dbReference type="EMBL" id="BKCJ010365119">
    <property type="protein sequence ID" value="GFA07533.1"/>
    <property type="molecule type" value="Genomic_DNA"/>
</dbReference>
<proteinExistence type="predicted"/>
<dbReference type="AlphaFoldDB" id="A0A699J3B1"/>
<protein>
    <submittedName>
        <fullName evidence="1">Transposase, MuDR, MULE transposase domain protein</fullName>
    </submittedName>
</protein>
<organism evidence="1">
    <name type="scientific">Tanacetum cinerariifolium</name>
    <name type="common">Dalmatian daisy</name>
    <name type="synonym">Chrysanthemum cinerariifolium</name>
    <dbReference type="NCBI Taxonomy" id="118510"/>
    <lineage>
        <taxon>Eukaryota</taxon>
        <taxon>Viridiplantae</taxon>
        <taxon>Streptophyta</taxon>
        <taxon>Embryophyta</taxon>
        <taxon>Tracheophyta</taxon>
        <taxon>Spermatophyta</taxon>
        <taxon>Magnoliopsida</taxon>
        <taxon>eudicotyledons</taxon>
        <taxon>Gunneridae</taxon>
        <taxon>Pentapetalae</taxon>
        <taxon>asterids</taxon>
        <taxon>campanulids</taxon>
        <taxon>Asterales</taxon>
        <taxon>Asteraceae</taxon>
        <taxon>Asteroideae</taxon>
        <taxon>Anthemideae</taxon>
        <taxon>Anthemidinae</taxon>
        <taxon>Tanacetum</taxon>
    </lineage>
</organism>
<gene>
    <name evidence="1" type="ORF">Tci_579505</name>
</gene>
<name>A0A699J3B1_TANCI</name>
<evidence type="ECO:0000313" key="1">
    <source>
        <dbReference type="EMBL" id="GFA07533.1"/>
    </source>
</evidence>
<reference evidence="1" key="1">
    <citation type="journal article" date="2019" name="Sci. Rep.">
        <title>Draft genome of Tanacetum cinerariifolium, the natural source of mosquito coil.</title>
        <authorList>
            <person name="Yamashiro T."/>
            <person name="Shiraishi A."/>
            <person name="Satake H."/>
            <person name="Nakayama K."/>
        </authorList>
    </citation>
    <scope>NUCLEOTIDE SEQUENCE</scope>
</reference>
<comment type="caution">
    <text evidence="1">The sequence shown here is derived from an EMBL/GenBank/DDBJ whole genome shotgun (WGS) entry which is preliminary data.</text>
</comment>
<accession>A0A699J3B1</accession>
<sequence length="206" mass="22939">MEYRVSDDDDLECFKMQLEISNGKVDPLVITKCKKVKNKSHEMCTPKPRNSLQSEVTGSFKKPSDYVLSSLTLDHMPETTLDVNNAFMHACKSNTFDHMTPTPNALVHQIDLVSFIACQCVLFCGMDGNNQIVPIATGVCQGGEITKAWSFFLSKLKWSICVVQDMTVISDRHPGIMSACATVFQMHFTDAAADELTEWAAAKVHR</sequence>